<accession>A0A6P8I475</accession>
<dbReference type="RefSeq" id="XP_031563364.1">
    <property type="nucleotide sequence ID" value="XM_031707504.1"/>
</dbReference>
<dbReference type="SUPFAM" id="SSF57302">
    <property type="entry name" value="Snake toxin-like"/>
    <property type="match status" value="1"/>
</dbReference>
<name>A0A6P8I475_ACTTE</name>
<keyword evidence="2" id="KW-1015">Disulfide bond</keyword>
<dbReference type="InParanoid" id="A0A6P8I475"/>
<keyword evidence="4" id="KW-1185">Reference proteome</keyword>
<dbReference type="AlphaFoldDB" id="A0A6P8I475"/>
<dbReference type="FunCoup" id="A0A6P8I475">
    <property type="interactions" value="569"/>
</dbReference>
<evidence type="ECO:0000313" key="5">
    <source>
        <dbReference type="RefSeq" id="XP_031563364.1"/>
    </source>
</evidence>
<keyword evidence="1 3" id="KW-0732">Signal</keyword>
<dbReference type="PANTHER" id="PTHR10036:SF3">
    <property type="entry name" value="PROTEIN SLEEPLESS-RELATED"/>
    <property type="match status" value="1"/>
</dbReference>
<protein>
    <submittedName>
        <fullName evidence="5">CD59 glycoprotein-like</fullName>
    </submittedName>
</protein>
<evidence type="ECO:0000256" key="3">
    <source>
        <dbReference type="SAM" id="SignalP"/>
    </source>
</evidence>
<dbReference type="GeneID" id="116298922"/>
<feature type="chain" id="PRO_5027560692" evidence="3">
    <location>
        <begin position="21"/>
        <end position="115"/>
    </location>
</feature>
<evidence type="ECO:0000313" key="4">
    <source>
        <dbReference type="Proteomes" id="UP000515163"/>
    </source>
</evidence>
<organism evidence="4 5">
    <name type="scientific">Actinia tenebrosa</name>
    <name type="common">Australian red waratah sea anemone</name>
    <dbReference type="NCBI Taxonomy" id="6105"/>
    <lineage>
        <taxon>Eukaryota</taxon>
        <taxon>Metazoa</taxon>
        <taxon>Cnidaria</taxon>
        <taxon>Anthozoa</taxon>
        <taxon>Hexacorallia</taxon>
        <taxon>Actiniaria</taxon>
        <taxon>Actiniidae</taxon>
        <taxon>Actinia</taxon>
    </lineage>
</organism>
<dbReference type="Gene3D" id="2.10.60.10">
    <property type="entry name" value="CD59"/>
    <property type="match status" value="1"/>
</dbReference>
<reference evidence="5" key="1">
    <citation type="submission" date="2025-08" db="UniProtKB">
        <authorList>
            <consortium name="RefSeq"/>
        </authorList>
    </citation>
    <scope>IDENTIFICATION</scope>
    <source>
        <tissue evidence="5">Tentacle</tissue>
    </source>
</reference>
<dbReference type="CDD" id="cd23553">
    <property type="entry name" value="TFP_LU_ECD_Ly6PGE"/>
    <property type="match status" value="1"/>
</dbReference>
<dbReference type="Proteomes" id="UP000515163">
    <property type="component" value="Unplaced"/>
</dbReference>
<evidence type="ECO:0000256" key="1">
    <source>
        <dbReference type="ARBA" id="ARBA00022729"/>
    </source>
</evidence>
<proteinExistence type="predicted"/>
<feature type="signal peptide" evidence="3">
    <location>
        <begin position="1"/>
        <end position="20"/>
    </location>
</feature>
<dbReference type="OrthoDB" id="5963601at2759"/>
<sequence length="115" mass="12368">MKLLIVTLCVLAALIPAALSIKCYSCESENGNCVEGEKTCQTKYDRCLKGTKDNKVSKSCSTSLWCSTVKKLCKSSGDCEAYCCDSDLCNGGVPLKPVTFTTLLAMTLAVAKYLM</sequence>
<evidence type="ECO:0000256" key="2">
    <source>
        <dbReference type="ARBA" id="ARBA00023157"/>
    </source>
</evidence>
<dbReference type="PANTHER" id="PTHR10036">
    <property type="entry name" value="CD59 GLYCOPROTEIN"/>
    <property type="match status" value="1"/>
</dbReference>
<dbReference type="KEGG" id="aten:116298922"/>
<dbReference type="InterPro" id="IPR045860">
    <property type="entry name" value="Snake_toxin-like_sf"/>
</dbReference>
<gene>
    <name evidence="5" type="primary">LOC116298922</name>
</gene>